<dbReference type="Proteomes" id="UP000191897">
    <property type="component" value="Unassembled WGS sequence"/>
</dbReference>
<protein>
    <submittedName>
        <fullName evidence="1">Uncharacterized protein</fullName>
    </submittedName>
</protein>
<organism evidence="1 2">
    <name type="scientific">Agrobacterium tumefaciens str. Kerr 14</name>
    <dbReference type="NCBI Taxonomy" id="1183424"/>
    <lineage>
        <taxon>Bacteria</taxon>
        <taxon>Pseudomonadati</taxon>
        <taxon>Pseudomonadota</taxon>
        <taxon>Alphaproteobacteria</taxon>
        <taxon>Hyphomicrobiales</taxon>
        <taxon>Rhizobiaceae</taxon>
        <taxon>Rhizobium/Agrobacterium group</taxon>
        <taxon>Agrobacterium</taxon>
        <taxon>Agrobacterium tumefaciens complex</taxon>
    </lineage>
</organism>
<reference evidence="1 2" key="1">
    <citation type="submission" date="2016-01" db="EMBL/GenBank/DDBJ databases">
        <authorList>
            <person name="Oliw E.H."/>
        </authorList>
    </citation>
    <scope>NUCLEOTIDE SEQUENCE [LARGE SCALE GENOMIC DNA]</scope>
    <source>
        <strain evidence="1 2">Kerr 14</strain>
    </source>
</reference>
<accession>A0A1S7Q207</accession>
<proteinExistence type="predicted"/>
<dbReference type="EMBL" id="FBWC01000014">
    <property type="protein sequence ID" value="CUX30110.1"/>
    <property type="molecule type" value="Genomic_DNA"/>
</dbReference>
<evidence type="ECO:0000313" key="2">
    <source>
        <dbReference type="Proteomes" id="UP000191897"/>
    </source>
</evidence>
<sequence length="58" mass="6316">MAVIVSGEQTSSVIPALSRYLASPSPWAEKTLPVAQTHVGWIPAQGRNDGRRRRSESL</sequence>
<dbReference type="AlphaFoldDB" id="A0A1S7Q207"/>
<evidence type="ECO:0000313" key="1">
    <source>
        <dbReference type="EMBL" id="CUX30110.1"/>
    </source>
</evidence>
<name>A0A1S7Q207_AGRTU</name>
<gene>
    <name evidence="1" type="ORF">AGR4C_Cc50345</name>
</gene>